<dbReference type="InterPro" id="IPR009926">
    <property type="entry name" value="T3SS_YcgR_PilZN"/>
</dbReference>
<dbReference type="Proteomes" id="UP000021816">
    <property type="component" value="Unassembled WGS sequence"/>
</dbReference>
<dbReference type="GO" id="GO:0071973">
    <property type="term" value="P:bacterial-type flagellum-dependent cell motility"/>
    <property type="evidence" value="ECO:0007669"/>
    <property type="project" value="UniProtKB-UniRule"/>
</dbReference>
<dbReference type="Pfam" id="PF07238">
    <property type="entry name" value="PilZ"/>
    <property type="match status" value="1"/>
</dbReference>
<organism evidence="7 8">
    <name type="scientific">Candidatus Accumulibacter appositus</name>
    <dbReference type="NCBI Taxonomy" id="1454003"/>
    <lineage>
        <taxon>Bacteria</taxon>
        <taxon>Pseudomonadati</taxon>
        <taxon>Pseudomonadota</taxon>
        <taxon>Betaproteobacteria</taxon>
        <taxon>Candidatus Accumulibacter</taxon>
    </lineage>
</organism>
<dbReference type="InterPro" id="IPR023787">
    <property type="entry name" value="T3SS_YcgR"/>
</dbReference>
<evidence type="ECO:0000256" key="4">
    <source>
        <dbReference type="HAMAP-Rule" id="MF_01457"/>
    </source>
</evidence>
<proteinExistence type="inferred from homology"/>
<dbReference type="GO" id="GO:0009425">
    <property type="term" value="C:bacterial-type flagellum basal body"/>
    <property type="evidence" value="ECO:0007669"/>
    <property type="project" value="UniProtKB-SubCell"/>
</dbReference>
<reference evidence="7 8" key="1">
    <citation type="submission" date="2014-02" db="EMBL/GenBank/DDBJ databases">
        <title>Expanding our view of genomic diversity in Candidatus Accumulibacter clades.</title>
        <authorList>
            <person name="Skennerton C.T."/>
            <person name="Barr J.J."/>
            <person name="Slater F.R."/>
            <person name="Bond P.L."/>
            <person name="Tyson G.W."/>
        </authorList>
    </citation>
    <scope>NUCLEOTIDE SEQUENCE [LARGE SCALE GENOMIC DNA]</scope>
    <source>
        <strain evidence="8">BA-92</strain>
    </source>
</reference>
<comment type="subcellular location">
    <subcellularLocation>
        <location evidence="4">Bacterial flagellum basal body</location>
    </subcellularLocation>
</comment>
<accession>A0A011QFP6</accession>
<dbReference type="AlphaFoldDB" id="A0A011QFP6"/>
<evidence type="ECO:0000313" key="7">
    <source>
        <dbReference type="EMBL" id="EXI77644.1"/>
    </source>
</evidence>
<name>A0A011QFP6_9PROT</name>
<feature type="domain" description="Type III secretion system flagellar brake protein YcgR PilZN" evidence="6">
    <location>
        <begin position="28"/>
        <end position="134"/>
    </location>
</feature>
<dbReference type="EMBL" id="JEMX01000096">
    <property type="protein sequence ID" value="EXI77644.1"/>
    <property type="molecule type" value="Genomic_DNA"/>
</dbReference>
<evidence type="ECO:0000256" key="3">
    <source>
        <dbReference type="ARBA" id="ARBA00023143"/>
    </source>
</evidence>
<dbReference type="GO" id="GO:0071945">
    <property type="term" value="P:regulation of bacterial-type flagellum-dependent cell motility by regulation of motor speed"/>
    <property type="evidence" value="ECO:0007669"/>
    <property type="project" value="UniProtKB-UniRule"/>
</dbReference>
<evidence type="ECO:0000256" key="2">
    <source>
        <dbReference type="ARBA" id="ARBA00022741"/>
    </source>
</evidence>
<dbReference type="STRING" id="1454003.AW10_03658"/>
<dbReference type="PATRIC" id="fig|1454003.3.peg.3717"/>
<keyword evidence="1 4" id="KW-0973">c-di-GMP</keyword>
<protein>
    <recommendedName>
        <fullName evidence="4">Flagellar brake protein YcgR</fullName>
    </recommendedName>
    <alternativeName>
        <fullName evidence="4">Cyclic di-GMP binding protein YcgR</fullName>
    </alternativeName>
</protein>
<gene>
    <name evidence="4 7" type="primary">ycgR</name>
    <name evidence="7" type="ORF">AW10_03658</name>
</gene>
<sequence length="267" mass="29602">MDNTDLEPRSEAETGRFEIEDAEEYSEYLLHSKAEIVAVLRSLIQRRALISAYLDQGSDFLLTSLLEVDTDDGELLLDWGRDETVNRQALQASQLILSATLDKVKVQFTLHQLAETLSDGRPAFRAALPNKVLRLQRREYFRLSTPIAKPVKFVTTIKRLDGSELIAEASLLDISGGGVGLMATPSLAALLPSGMALSDCKMTLPEEGLLVANLCVRNKFDVITRGGARYVRVGCEFLALPGARMSMVQRYITRVERERKARLSGMA</sequence>
<feature type="domain" description="PilZ" evidence="5">
    <location>
        <begin position="136"/>
        <end position="253"/>
    </location>
</feature>
<comment type="similarity">
    <text evidence="4">Belongs to the YcgR family.</text>
</comment>
<comment type="subunit">
    <text evidence="4">Monomer. Interacts with the flagellar basal bodies.</text>
</comment>
<keyword evidence="3 4" id="KW-0975">Bacterial flagellum</keyword>
<dbReference type="Gene3D" id="2.30.110.10">
    <property type="entry name" value="Electron Transport, Fmn-binding Protein, Chain A"/>
    <property type="match status" value="1"/>
</dbReference>
<dbReference type="HAMAP" id="MF_01457">
    <property type="entry name" value="YcgR"/>
    <property type="match status" value="1"/>
</dbReference>
<evidence type="ECO:0000259" key="5">
    <source>
        <dbReference type="Pfam" id="PF07238"/>
    </source>
</evidence>
<comment type="caution">
    <text evidence="7">The sequence shown here is derived from an EMBL/GenBank/DDBJ whole genome shotgun (WGS) entry which is preliminary data.</text>
</comment>
<evidence type="ECO:0000313" key="8">
    <source>
        <dbReference type="Proteomes" id="UP000021816"/>
    </source>
</evidence>
<dbReference type="GO" id="GO:0035438">
    <property type="term" value="F:cyclic-di-GMP binding"/>
    <property type="evidence" value="ECO:0007669"/>
    <property type="project" value="UniProtKB-UniRule"/>
</dbReference>
<dbReference type="Pfam" id="PF07317">
    <property type="entry name" value="PilZN"/>
    <property type="match status" value="1"/>
</dbReference>
<comment type="function">
    <text evidence="4">Acts as a flagellar brake, regulating swimming and swarming in a bis-(3'-5') cyclic diguanylic acid (c-di-GMP)-dependent manner. Binds 1 c-di-GMP dimer per subunit. Increasing levels of c-di-GMP lead to decreased motility.</text>
</comment>
<dbReference type="InterPro" id="IPR012349">
    <property type="entry name" value="Split_barrel_FMN-bd"/>
</dbReference>
<evidence type="ECO:0000256" key="1">
    <source>
        <dbReference type="ARBA" id="ARBA00022636"/>
    </source>
</evidence>
<evidence type="ECO:0000259" key="6">
    <source>
        <dbReference type="Pfam" id="PF07317"/>
    </source>
</evidence>
<keyword evidence="2 4" id="KW-0547">Nucleotide-binding</keyword>
<dbReference type="InterPro" id="IPR009875">
    <property type="entry name" value="PilZ_domain"/>
</dbReference>
<dbReference type="Gene3D" id="2.40.10.220">
    <property type="entry name" value="predicted glycosyltransferase like domains"/>
    <property type="match status" value="1"/>
</dbReference>